<gene>
    <name evidence="2" type="ORF">HYDPIDRAFT_114007</name>
</gene>
<protein>
    <submittedName>
        <fullName evidence="2">Uncharacterized protein</fullName>
    </submittedName>
</protein>
<evidence type="ECO:0000256" key="1">
    <source>
        <dbReference type="SAM" id="MobiDB-lite"/>
    </source>
</evidence>
<evidence type="ECO:0000313" key="2">
    <source>
        <dbReference type="EMBL" id="KIJ62881.1"/>
    </source>
</evidence>
<dbReference type="OrthoDB" id="2661189at2759"/>
<dbReference type="EMBL" id="KN839853">
    <property type="protein sequence ID" value="KIJ62881.1"/>
    <property type="molecule type" value="Genomic_DNA"/>
</dbReference>
<dbReference type="HOGENOM" id="CLU_129976_0_0_1"/>
<evidence type="ECO:0000313" key="3">
    <source>
        <dbReference type="Proteomes" id="UP000053820"/>
    </source>
</evidence>
<proteinExistence type="predicted"/>
<sequence length="177" mass="19917">MVRPKQTARKTTGGSAPRIELNRRQPPFATPPDSSSQGGYHDDDSMLLDKGELSVDEALEDRLFLCDRFATWLENQSPPERPRILNAVERDAGHFLTLARCTVAYERALQGQPHYPVDATLAALTRHARTLRDFSDLLRSKIQNYALSPELSQAINRDGASFFPLMERCLDFDDALS</sequence>
<dbReference type="Proteomes" id="UP000053820">
    <property type="component" value="Unassembled WGS sequence"/>
</dbReference>
<name>A0A0C9WDB2_9AGAM</name>
<accession>A0A0C9WDB2</accession>
<organism evidence="2 3">
    <name type="scientific">Hydnomerulius pinastri MD-312</name>
    <dbReference type="NCBI Taxonomy" id="994086"/>
    <lineage>
        <taxon>Eukaryota</taxon>
        <taxon>Fungi</taxon>
        <taxon>Dikarya</taxon>
        <taxon>Basidiomycota</taxon>
        <taxon>Agaricomycotina</taxon>
        <taxon>Agaricomycetes</taxon>
        <taxon>Agaricomycetidae</taxon>
        <taxon>Boletales</taxon>
        <taxon>Boletales incertae sedis</taxon>
        <taxon>Leucogyrophana</taxon>
    </lineage>
</organism>
<keyword evidence="3" id="KW-1185">Reference proteome</keyword>
<feature type="region of interest" description="Disordered" evidence="1">
    <location>
        <begin position="1"/>
        <end position="46"/>
    </location>
</feature>
<reference evidence="2 3" key="1">
    <citation type="submission" date="2014-04" db="EMBL/GenBank/DDBJ databases">
        <title>Evolutionary Origins and Diversification of the Mycorrhizal Mutualists.</title>
        <authorList>
            <consortium name="DOE Joint Genome Institute"/>
            <consortium name="Mycorrhizal Genomics Consortium"/>
            <person name="Kohler A."/>
            <person name="Kuo A."/>
            <person name="Nagy L.G."/>
            <person name="Floudas D."/>
            <person name="Copeland A."/>
            <person name="Barry K.W."/>
            <person name="Cichocki N."/>
            <person name="Veneault-Fourrey C."/>
            <person name="LaButti K."/>
            <person name="Lindquist E.A."/>
            <person name="Lipzen A."/>
            <person name="Lundell T."/>
            <person name="Morin E."/>
            <person name="Murat C."/>
            <person name="Riley R."/>
            <person name="Ohm R."/>
            <person name="Sun H."/>
            <person name="Tunlid A."/>
            <person name="Henrissat B."/>
            <person name="Grigoriev I.V."/>
            <person name="Hibbett D.S."/>
            <person name="Martin F."/>
        </authorList>
    </citation>
    <scope>NUCLEOTIDE SEQUENCE [LARGE SCALE GENOMIC DNA]</scope>
    <source>
        <strain evidence="2 3">MD-312</strain>
    </source>
</reference>
<dbReference type="AlphaFoldDB" id="A0A0C9WDB2"/>